<dbReference type="PROSITE" id="PS50003">
    <property type="entry name" value="PH_DOMAIN"/>
    <property type="match status" value="1"/>
</dbReference>
<accession>A0A261XUR7</accession>
<dbReference type="Pfam" id="PF20399">
    <property type="entry name" value="PH_20"/>
    <property type="match status" value="1"/>
</dbReference>
<comment type="caution">
    <text evidence="4">The sequence shown here is derived from an EMBL/GenBank/DDBJ whole genome shotgun (WGS) entry which is preliminary data.</text>
</comment>
<feature type="compositionally biased region" description="Polar residues" evidence="2">
    <location>
        <begin position="743"/>
        <end position="756"/>
    </location>
</feature>
<feature type="region of interest" description="Disordered" evidence="2">
    <location>
        <begin position="664"/>
        <end position="762"/>
    </location>
</feature>
<dbReference type="EMBL" id="MVBO01000187">
    <property type="protein sequence ID" value="OZJ02115.1"/>
    <property type="molecule type" value="Genomic_DNA"/>
</dbReference>
<keyword evidence="1" id="KW-0597">Phosphoprotein</keyword>
<dbReference type="Gene3D" id="1.20.1270.60">
    <property type="entry name" value="Arfaptin homology (AH) domain/BAR domain"/>
    <property type="match status" value="1"/>
</dbReference>
<feature type="compositionally biased region" description="Polar residues" evidence="2">
    <location>
        <begin position="70"/>
        <end position="87"/>
    </location>
</feature>
<dbReference type="InterPro" id="IPR001849">
    <property type="entry name" value="PH_domain"/>
</dbReference>
<feature type="region of interest" description="Disordered" evidence="2">
    <location>
        <begin position="572"/>
        <end position="630"/>
    </location>
</feature>
<sequence length="762" mass="82723">MDPLTQQQHGGTQNTTDAGYGQGALESPSTPSAPSGSGSLRNRIGSFGKNSLNRTSSLLGRSSTLRNKFGGSNSTPIHTSTGTTSFETGILQPDDTPGSPTLTRNSVDDDDRQSEANTNTTNVTASSNVPYTTGGGSTAQLSGQNLAPPPVIYARKSTAGNDLGMENAISPTDMIVSRLAAWKRVVKSLFLYFETMATIEKNAADHYAKLASHIILPFKESGVHFKPQQGIQDVFYAFQSGTRNMSGKHAEIVQYIESSLLVTLRNLKREIKAKIKLLSNDDRWQTFNLYKEVENTKKQLADLDRACGLAVGGALSTTEKTDPWLINIHVQQALHRQIAEENRLHKAMLDLQRDMRQYESTNIIGTLKRIASKFVAWRGQNDNMLIGHIYEDIEQALNHVGAEDEWDAWVAQYGDRLVQENAGYKDPQGVRYANMDHRYVQALRAGKMERKGNLLKSWNDYYYVVTPAGFLHEFKSSENLSSPLKSYFLPGSGVGVPSSATKSSVAHMDTGIEIHAKPTQGLVKNEKHLILRATTPADMAEWMSHLVELSRKAPPKPAPGVLASLGVSSIVGSEKTENETETAEAVSPRDSLDSAREAERPALPERRVEAQPEATGEDHEGHAGLGGAIADFTSGVAGTALADKEEHADADDDEQFHETYTDRHGDNAAADSDSSYEESVGFAPTTLQSTNPFEEDAPSRQSSGDSQGLVGYAHGVTGAAPAPTGPPSAFFPHFVGSIDPETHTTQNPNPVETGQQEEYRPT</sequence>
<dbReference type="Pfam" id="PF20400">
    <property type="entry name" value="BAR_4"/>
    <property type="match status" value="1"/>
</dbReference>
<dbReference type="InterPro" id="IPR011993">
    <property type="entry name" value="PH-like_dom_sf"/>
</dbReference>
<organism evidence="4 5">
    <name type="scientific">Bifiguratus adelaidae</name>
    <dbReference type="NCBI Taxonomy" id="1938954"/>
    <lineage>
        <taxon>Eukaryota</taxon>
        <taxon>Fungi</taxon>
        <taxon>Fungi incertae sedis</taxon>
        <taxon>Mucoromycota</taxon>
        <taxon>Mucoromycotina</taxon>
        <taxon>Endogonomycetes</taxon>
        <taxon>Endogonales</taxon>
        <taxon>Endogonales incertae sedis</taxon>
        <taxon>Bifiguratus</taxon>
    </lineage>
</organism>
<gene>
    <name evidence="4" type="ORF">BZG36_04739</name>
</gene>
<evidence type="ECO:0000259" key="3">
    <source>
        <dbReference type="PROSITE" id="PS50003"/>
    </source>
</evidence>
<dbReference type="InterPro" id="IPR046868">
    <property type="entry name" value="BAR_4"/>
</dbReference>
<feature type="compositionally biased region" description="Low complexity" evidence="2">
    <location>
        <begin position="50"/>
        <end position="67"/>
    </location>
</feature>
<evidence type="ECO:0000313" key="5">
    <source>
        <dbReference type="Proteomes" id="UP000242875"/>
    </source>
</evidence>
<proteinExistence type="predicted"/>
<dbReference type="InterPro" id="IPR027267">
    <property type="entry name" value="AH/BAR_dom_sf"/>
</dbReference>
<feature type="domain" description="PH" evidence="3">
    <location>
        <begin position="441"/>
        <end position="551"/>
    </location>
</feature>
<dbReference type="PANTHER" id="PTHR31941:SF1">
    <property type="entry name" value="CYTOSKELETAL SIGNALING PROTEIN SLM1"/>
    <property type="match status" value="1"/>
</dbReference>
<feature type="compositionally biased region" description="Basic and acidic residues" evidence="2">
    <location>
        <begin position="590"/>
        <end position="622"/>
    </location>
</feature>
<dbReference type="PANTHER" id="PTHR31941">
    <property type="entry name" value="CYTOSKELETAL SIGNALING PROTEIN SLM1"/>
    <property type="match status" value="1"/>
</dbReference>
<feature type="region of interest" description="Disordered" evidence="2">
    <location>
        <begin position="1"/>
        <end position="144"/>
    </location>
</feature>
<feature type="compositionally biased region" description="Low complexity" evidence="2">
    <location>
        <begin position="116"/>
        <end position="129"/>
    </location>
</feature>
<dbReference type="OrthoDB" id="5598057at2759"/>
<keyword evidence="5" id="KW-1185">Reference proteome</keyword>
<dbReference type="Proteomes" id="UP000242875">
    <property type="component" value="Unassembled WGS sequence"/>
</dbReference>
<dbReference type="Gene3D" id="2.30.29.30">
    <property type="entry name" value="Pleckstrin-homology domain (PH domain)/Phosphotyrosine-binding domain (PTB)"/>
    <property type="match status" value="1"/>
</dbReference>
<evidence type="ECO:0000256" key="1">
    <source>
        <dbReference type="ARBA" id="ARBA00022553"/>
    </source>
</evidence>
<evidence type="ECO:0000256" key="2">
    <source>
        <dbReference type="SAM" id="MobiDB-lite"/>
    </source>
</evidence>
<evidence type="ECO:0000313" key="4">
    <source>
        <dbReference type="EMBL" id="OZJ02115.1"/>
    </source>
</evidence>
<feature type="compositionally biased region" description="Low complexity" evidence="2">
    <location>
        <begin position="717"/>
        <end position="732"/>
    </location>
</feature>
<feature type="compositionally biased region" description="Low complexity" evidence="2">
    <location>
        <begin position="27"/>
        <end position="39"/>
    </location>
</feature>
<reference evidence="4 5" key="1">
    <citation type="journal article" date="2017" name="Mycologia">
        <title>Bifiguratus adelaidae, gen. et sp. nov., a new member of Mucoromycotina in endophytic and soil-dwelling habitats.</title>
        <authorList>
            <person name="Torres-Cruz T.J."/>
            <person name="Billingsley Tobias T.L."/>
            <person name="Almatruk M."/>
            <person name="Hesse C."/>
            <person name="Kuske C.R."/>
            <person name="Desiro A."/>
            <person name="Benucci G.M."/>
            <person name="Bonito G."/>
            <person name="Stajich J.E."/>
            <person name="Dunlap C."/>
            <person name="Arnold A.E."/>
            <person name="Porras-Alfaro A."/>
        </authorList>
    </citation>
    <scope>NUCLEOTIDE SEQUENCE [LARGE SCALE GENOMIC DNA]</scope>
    <source>
        <strain evidence="4 5">AZ0501</strain>
    </source>
</reference>
<dbReference type="SUPFAM" id="SSF50729">
    <property type="entry name" value="PH domain-like"/>
    <property type="match status" value="1"/>
</dbReference>
<dbReference type="InterPro" id="IPR046869">
    <property type="entry name" value="SLM1/RGC1-like_PH"/>
</dbReference>
<dbReference type="AlphaFoldDB" id="A0A261XUR7"/>
<dbReference type="SUPFAM" id="SSF103657">
    <property type="entry name" value="BAR/IMD domain-like"/>
    <property type="match status" value="1"/>
</dbReference>
<feature type="compositionally biased region" description="Low complexity" evidence="2">
    <location>
        <begin position="1"/>
        <end position="16"/>
    </location>
</feature>
<protein>
    <recommendedName>
        <fullName evidence="3">PH domain-containing protein</fullName>
    </recommendedName>
</protein>
<name>A0A261XUR7_9FUNG</name>
<dbReference type="SMART" id="SM00233">
    <property type="entry name" value="PH"/>
    <property type="match status" value="1"/>
</dbReference>